<reference evidence="3" key="1">
    <citation type="journal article" date="2019" name="Int. J. Syst. Evol. Microbiol.">
        <title>The Global Catalogue of Microorganisms (GCM) 10K type strain sequencing project: providing services to taxonomists for standard genome sequencing and annotation.</title>
        <authorList>
            <consortium name="The Broad Institute Genomics Platform"/>
            <consortium name="The Broad Institute Genome Sequencing Center for Infectious Disease"/>
            <person name="Wu L."/>
            <person name="Ma J."/>
        </authorList>
    </citation>
    <scope>NUCLEOTIDE SEQUENCE [LARGE SCALE GENOMIC DNA]</scope>
    <source>
        <strain evidence="3">NBRC 102520</strain>
    </source>
</reference>
<dbReference type="InterPro" id="IPR000639">
    <property type="entry name" value="Epox_hydrolase-like"/>
</dbReference>
<evidence type="ECO:0008006" key="4">
    <source>
        <dbReference type="Google" id="ProtNLM"/>
    </source>
</evidence>
<dbReference type="SUPFAM" id="SSF53474">
    <property type="entry name" value="alpha/beta-Hydrolases"/>
    <property type="match status" value="1"/>
</dbReference>
<dbReference type="Proteomes" id="UP001156905">
    <property type="component" value="Unassembled WGS sequence"/>
</dbReference>
<organism evidence="2 3">
    <name type="scientific">Bradyrhizobium iriomotense</name>
    <dbReference type="NCBI Taxonomy" id="441950"/>
    <lineage>
        <taxon>Bacteria</taxon>
        <taxon>Pseudomonadati</taxon>
        <taxon>Pseudomonadota</taxon>
        <taxon>Alphaproteobacteria</taxon>
        <taxon>Hyphomicrobiales</taxon>
        <taxon>Nitrobacteraceae</taxon>
        <taxon>Bradyrhizobium</taxon>
    </lineage>
</organism>
<evidence type="ECO:0000313" key="2">
    <source>
        <dbReference type="EMBL" id="GLR85640.1"/>
    </source>
</evidence>
<dbReference type="InterPro" id="IPR029058">
    <property type="entry name" value="AB_hydrolase_fold"/>
</dbReference>
<dbReference type="Gene3D" id="3.40.50.1820">
    <property type="entry name" value="alpha/beta hydrolase"/>
    <property type="match status" value="1"/>
</dbReference>
<dbReference type="PANTHER" id="PTHR43329">
    <property type="entry name" value="EPOXIDE HYDROLASE"/>
    <property type="match status" value="1"/>
</dbReference>
<comment type="caution">
    <text evidence="2">The sequence shown here is derived from an EMBL/GenBank/DDBJ whole genome shotgun (WGS) entry which is preliminary data.</text>
</comment>
<sequence>MAAFEGVKVTVPTLFMAGDHHMVIAFPGAAEHLANTKHSVPLLRDIQMLPGWGHWTQQERPTEVNAAMIEFLRSLPI</sequence>
<accession>A0ABQ6AUH7</accession>
<name>A0ABQ6AUH7_9BRAD</name>
<protein>
    <recommendedName>
        <fullName evidence="4">Alpha/beta hydrolase</fullName>
    </recommendedName>
</protein>
<proteinExistence type="predicted"/>
<evidence type="ECO:0000256" key="1">
    <source>
        <dbReference type="ARBA" id="ARBA00022801"/>
    </source>
</evidence>
<gene>
    <name evidence="2" type="ORF">GCM10007857_23510</name>
</gene>
<keyword evidence="3" id="KW-1185">Reference proteome</keyword>
<dbReference type="EMBL" id="BSOW01000007">
    <property type="protein sequence ID" value="GLR85640.1"/>
    <property type="molecule type" value="Genomic_DNA"/>
</dbReference>
<keyword evidence="1" id="KW-0378">Hydrolase</keyword>
<dbReference type="PRINTS" id="PR00412">
    <property type="entry name" value="EPOXHYDRLASE"/>
</dbReference>
<evidence type="ECO:0000313" key="3">
    <source>
        <dbReference type="Proteomes" id="UP001156905"/>
    </source>
</evidence>